<feature type="region of interest" description="Disordered" evidence="1">
    <location>
        <begin position="1"/>
        <end position="27"/>
    </location>
</feature>
<evidence type="ECO:0000256" key="1">
    <source>
        <dbReference type="SAM" id="MobiDB-lite"/>
    </source>
</evidence>
<evidence type="ECO:0000313" key="2">
    <source>
        <dbReference type="EMBL" id="KAK1117781.1"/>
    </source>
</evidence>
<protein>
    <submittedName>
        <fullName evidence="2">Uncharacterized protein</fullName>
    </submittedName>
</protein>
<keyword evidence="3" id="KW-1185">Reference proteome</keyword>
<proteinExistence type="predicted"/>
<evidence type="ECO:0000313" key="3">
    <source>
        <dbReference type="Proteomes" id="UP001177670"/>
    </source>
</evidence>
<sequence length="244" mass="27989">MKELGSCKSNDSRKKPRGKSKKQKPTFKLFTKASWPKVMISRDSIIYKKIKDSSGTPSLSFLQESSSKLQGKEEKNGCHVQHLYCEENSASFEEEQNVCLISSSDEVRESRKAYEERLRGDEEVSRKKIDEDNFECTPEEEESVNSATHDQQKPIFVDLTADEKNTWKQTILKRFCDVKTDTVNEAEGEKCATNIVLGISGIIRLKIILWHFNCLLVRVPPFFFLSFFQTEALAKEEICTYCCA</sequence>
<name>A0AA40FEZ0_9HYME</name>
<feature type="compositionally biased region" description="Basic and acidic residues" evidence="1">
    <location>
        <begin position="1"/>
        <end position="13"/>
    </location>
</feature>
<dbReference type="EMBL" id="JAHYIQ010000048">
    <property type="protein sequence ID" value="KAK1117781.1"/>
    <property type="molecule type" value="Genomic_DNA"/>
</dbReference>
<dbReference type="Proteomes" id="UP001177670">
    <property type="component" value="Unassembled WGS sequence"/>
</dbReference>
<feature type="compositionally biased region" description="Basic residues" evidence="1">
    <location>
        <begin position="14"/>
        <end position="25"/>
    </location>
</feature>
<comment type="caution">
    <text evidence="2">The sequence shown here is derived from an EMBL/GenBank/DDBJ whole genome shotgun (WGS) entry which is preliminary data.</text>
</comment>
<accession>A0AA40FEZ0</accession>
<organism evidence="2 3">
    <name type="scientific">Melipona bicolor</name>
    <dbReference type="NCBI Taxonomy" id="60889"/>
    <lineage>
        <taxon>Eukaryota</taxon>
        <taxon>Metazoa</taxon>
        <taxon>Ecdysozoa</taxon>
        <taxon>Arthropoda</taxon>
        <taxon>Hexapoda</taxon>
        <taxon>Insecta</taxon>
        <taxon>Pterygota</taxon>
        <taxon>Neoptera</taxon>
        <taxon>Endopterygota</taxon>
        <taxon>Hymenoptera</taxon>
        <taxon>Apocrita</taxon>
        <taxon>Aculeata</taxon>
        <taxon>Apoidea</taxon>
        <taxon>Anthophila</taxon>
        <taxon>Apidae</taxon>
        <taxon>Melipona</taxon>
    </lineage>
</organism>
<gene>
    <name evidence="2" type="ORF">K0M31_015718</name>
</gene>
<reference evidence="2" key="1">
    <citation type="submission" date="2021-10" db="EMBL/GenBank/DDBJ databases">
        <title>Melipona bicolor Genome sequencing and assembly.</title>
        <authorList>
            <person name="Araujo N.S."/>
            <person name="Arias M.C."/>
        </authorList>
    </citation>
    <scope>NUCLEOTIDE SEQUENCE</scope>
    <source>
        <strain evidence="2">USP_2M_L1-L4_2017</strain>
        <tissue evidence="2">Whole body</tissue>
    </source>
</reference>
<dbReference type="AlphaFoldDB" id="A0AA40FEZ0"/>